<feature type="domain" description="2EXR" evidence="2">
    <location>
        <begin position="15"/>
        <end position="76"/>
    </location>
</feature>
<feature type="region of interest" description="Disordered" evidence="1">
    <location>
        <begin position="333"/>
        <end position="353"/>
    </location>
</feature>
<dbReference type="InterPro" id="IPR045518">
    <property type="entry name" value="2EXR"/>
</dbReference>
<reference evidence="3" key="1">
    <citation type="submission" date="2021-07" db="EMBL/GenBank/DDBJ databases">
        <authorList>
            <person name="Durling M."/>
        </authorList>
    </citation>
    <scope>NUCLEOTIDE SEQUENCE</scope>
</reference>
<dbReference type="PANTHER" id="PTHR35910:SF6">
    <property type="entry name" value="2EXR DOMAIN-CONTAINING PROTEIN"/>
    <property type="match status" value="1"/>
</dbReference>
<dbReference type="Pfam" id="PF20150">
    <property type="entry name" value="2EXR"/>
    <property type="match status" value="1"/>
</dbReference>
<name>A0A9N9M1E9_9HELO</name>
<evidence type="ECO:0000313" key="3">
    <source>
        <dbReference type="EMBL" id="CAG8982314.1"/>
    </source>
</evidence>
<accession>A0A9N9M1E9</accession>
<evidence type="ECO:0000313" key="4">
    <source>
        <dbReference type="Proteomes" id="UP000701801"/>
    </source>
</evidence>
<keyword evidence="4" id="KW-1185">Reference proteome</keyword>
<dbReference type="OrthoDB" id="3469466at2759"/>
<dbReference type="PANTHER" id="PTHR35910">
    <property type="entry name" value="2EXR DOMAIN-CONTAINING PROTEIN"/>
    <property type="match status" value="1"/>
</dbReference>
<dbReference type="AlphaFoldDB" id="A0A9N9M1E9"/>
<gene>
    <name evidence="3" type="ORF">HYALB_00005315</name>
</gene>
<dbReference type="Proteomes" id="UP000701801">
    <property type="component" value="Unassembled WGS sequence"/>
</dbReference>
<evidence type="ECO:0000256" key="1">
    <source>
        <dbReference type="SAM" id="MobiDB-lite"/>
    </source>
</evidence>
<organism evidence="3 4">
    <name type="scientific">Hymenoscyphus albidus</name>
    <dbReference type="NCBI Taxonomy" id="595503"/>
    <lineage>
        <taxon>Eukaryota</taxon>
        <taxon>Fungi</taxon>
        <taxon>Dikarya</taxon>
        <taxon>Ascomycota</taxon>
        <taxon>Pezizomycotina</taxon>
        <taxon>Leotiomycetes</taxon>
        <taxon>Helotiales</taxon>
        <taxon>Helotiaceae</taxon>
        <taxon>Hymenoscyphus</taxon>
    </lineage>
</organism>
<comment type="caution">
    <text evidence="3">The sequence shown here is derived from an EMBL/GenBank/DDBJ whole genome shotgun (WGS) entry which is preliminary data.</text>
</comment>
<protein>
    <recommendedName>
        <fullName evidence="2">2EXR domain-containing protein</fullName>
    </recommendedName>
</protein>
<evidence type="ECO:0000259" key="2">
    <source>
        <dbReference type="Pfam" id="PF20150"/>
    </source>
</evidence>
<proteinExistence type="predicted"/>
<sequence>MEQPTPSTALAPTTFTLFPKLPAEIQIKIWEMAMKDAGRVVEMMVYTVKGYPRHYCTDAKVPDILLATHAARAAVQPAYGRDWTLDAWTTELYNYYCGTLADAGDRLEYYGTSYDQGDPWDEDLTSETFDYCPRPAQDRRTDEHCPLFRHRINFEIDILYLNLNHCTTKFWTSLYDMSPGQPVERVAIQFEEEEDPDTDIWDLFARPTLREVFLVFGDIDCCNPNPSGHKRIKELSTDGVVIPAEFNDRIAQFEVGFAQYWMDEICAGMSEEEKDEVVVPSIIRARHPRRIGVGGYPFFLSATNPLLEPILLVGSAIAHHHRPHSFRSCILTRPGNTPENHDRNDGSIDPPLRSWEGTVHDYHGLTGESKGQSCSFLG</sequence>
<dbReference type="EMBL" id="CAJVRM010000596">
    <property type="protein sequence ID" value="CAG8982314.1"/>
    <property type="molecule type" value="Genomic_DNA"/>
</dbReference>